<dbReference type="InterPro" id="IPR000014">
    <property type="entry name" value="PAS"/>
</dbReference>
<evidence type="ECO:0000256" key="5">
    <source>
        <dbReference type="ARBA" id="ARBA00022777"/>
    </source>
</evidence>
<gene>
    <name evidence="7" type="ORF">HND93_20840</name>
</gene>
<dbReference type="PANTHER" id="PTHR43304:SF1">
    <property type="entry name" value="PAC DOMAIN-CONTAINING PROTEIN"/>
    <property type="match status" value="1"/>
</dbReference>
<keyword evidence="3" id="KW-0597">Phosphoprotein</keyword>
<evidence type="ECO:0000313" key="7">
    <source>
        <dbReference type="EMBL" id="NYZ22168.1"/>
    </source>
</evidence>
<evidence type="ECO:0000259" key="6">
    <source>
        <dbReference type="Pfam" id="PF08447"/>
    </source>
</evidence>
<proteinExistence type="predicted"/>
<feature type="domain" description="PAS fold-3" evidence="6">
    <location>
        <begin position="44"/>
        <end position="127"/>
    </location>
</feature>
<keyword evidence="5" id="KW-0418">Kinase</keyword>
<keyword evidence="8" id="KW-1185">Reference proteome</keyword>
<evidence type="ECO:0000256" key="4">
    <source>
        <dbReference type="ARBA" id="ARBA00022679"/>
    </source>
</evidence>
<accession>A0ABX2TD24</accession>
<name>A0ABX2TD24_9PROT</name>
<dbReference type="CDD" id="cd00130">
    <property type="entry name" value="PAS"/>
    <property type="match status" value="1"/>
</dbReference>
<dbReference type="NCBIfam" id="TIGR00229">
    <property type="entry name" value="sensory_box"/>
    <property type="match status" value="1"/>
</dbReference>
<dbReference type="Gene3D" id="3.30.450.20">
    <property type="entry name" value="PAS domain"/>
    <property type="match status" value="1"/>
</dbReference>
<protein>
    <recommendedName>
        <fullName evidence="2">histidine kinase</fullName>
        <ecNumber evidence="2">2.7.13.3</ecNumber>
    </recommendedName>
</protein>
<comment type="caution">
    <text evidence="7">The sequence shown here is derived from an EMBL/GenBank/DDBJ whole genome shotgun (WGS) entry which is preliminary data.</text>
</comment>
<dbReference type="InterPro" id="IPR035965">
    <property type="entry name" value="PAS-like_dom_sf"/>
</dbReference>
<reference evidence="7 8" key="1">
    <citation type="submission" date="2020-05" db="EMBL/GenBank/DDBJ databases">
        <title>Azospirillum oleiclasticum sp. nov, a nitrogen-fixing and heavy crude oil-emulsifying bacterium isolated from the crude oil of Yumen Oilfield.</title>
        <authorList>
            <person name="Wu D."/>
            <person name="Cai M."/>
            <person name="Zhang X."/>
        </authorList>
    </citation>
    <scope>NUCLEOTIDE SEQUENCE [LARGE SCALE GENOMIC DNA]</scope>
    <source>
        <strain evidence="7 8">ROY-1-1-2</strain>
    </source>
</reference>
<dbReference type="SUPFAM" id="SSF55785">
    <property type="entry name" value="PYP-like sensor domain (PAS domain)"/>
    <property type="match status" value="1"/>
</dbReference>
<dbReference type="InterPro" id="IPR001610">
    <property type="entry name" value="PAC"/>
</dbReference>
<dbReference type="EC" id="2.7.13.3" evidence="2"/>
<keyword evidence="4" id="KW-0808">Transferase</keyword>
<dbReference type="PANTHER" id="PTHR43304">
    <property type="entry name" value="PHYTOCHROME-LIKE PROTEIN CPH1"/>
    <property type="match status" value="1"/>
</dbReference>
<comment type="catalytic activity">
    <reaction evidence="1">
        <text>ATP + protein L-histidine = ADP + protein N-phospho-L-histidine.</text>
        <dbReference type="EC" id="2.7.13.3"/>
    </reaction>
</comment>
<evidence type="ECO:0000256" key="1">
    <source>
        <dbReference type="ARBA" id="ARBA00000085"/>
    </source>
</evidence>
<evidence type="ECO:0000256" key="3">
    <source>
        <dbReference type="ARBA" id="ARBA00022553"/>
    </source>
</evidence>
<sequence>MTGDDKTNAPLFGDGAGTSDRTLFDADRIPAMVFVYRADGRCDYRNQRYYNLTGLDPVRDGDSRWGAALHPDDHAPVRERWRESVLLNVPFEGRYRLRMADGTYRWHVERAEPHYDDGTEAILWYGVAIDIHGLPDSPP</sequence>
<organism evidence="7 8">
    <name type="scientific">Azospirillum oleiclasticum</name>
    <dbReference type="NCBI Taxonomy" id="2735135"/>
    <lineage>
        <taxon>Bacteria</taxon>
        <taxon>Pseudomonadati</taxon>
        <taxon>Pseudomonadota</taxon>
        <taxon>Alphaproteobacteria</taxon>
        <taxon>Rhodospirillales</taxon>
        <taxon>Azospirillaceae</taxon>
        <taxon>Azospirillum</taxon>
    </lineage>
</organism>
<dbReference type="SMART" id="SM00086">
    <property type="entry name" value="PAC"/>
    <property type="match status" value="1"/>
</dbReference>
<dbReference type="Pfam" id="PF08447">
    <property type="entry name" value="PAS_3"/>
    <property type="match status" value="1"/>
</dbReference>
<evidence type="ECO:0000256" key="2">
    <source>
        <dbReference type="ARBA" id="ARBA00012438"/>
    </source>
</evidence>
<dbReference type="InterPro" id="IPR013655">
    <property type="entry name" value="PAS_fold_3"/>
</dbReference>
<dbReference type="Proteomes" id="UP000584642">
    <property type="component" value="Unassembled WGS sequence"/>
</dbReference>
<dbReference type="InterPro" id="IPR052162">
    <property type="entry name" value="Sensor_kinase/Photoreceptor"/>
</dbReference>
<dbReference type="RefSeq" id="WP_180283947.1">
    <property type="nucleotide sequence ID" value="NZ_JABFDB010000016.1"/>
</dbReference>
<dbReference type="EMBL" id="JABFDB010000016">
    <property type="protein sequence ID" value="NYZ22168.1"/>
    <property type="molecule type" value="Genomic_DNA"/>
</dbReference>
<evidence type="ECO:0000313" key="8">
    <source>
        <dbReference type="Proteomes" id="UP000584642"/>
    </source>
</evidence>